<organism evidence="1 2">
    <name type="scientific">Gordonia phosphorivorans</name>
    <dbReference type="NCBI Taxonomy" id="1056982"/>
    <lineage>
        <taxon>Bacteria</taxon>
        <taxon>Bacillati</taxon>
        <taxon>Actinomycetota</taxon>
        <taxon>Actinomycetes</taxon>
        <taxon>Mycobacteriales</taxon>
        <taxon>Gordoniaceae</taxon>
        <taxon>Gordonia</taxon>
    </lineage>
</organism>
<proteinExistence type="predicted"/>
<keyword evidence="2" id="KW-1185">Reference proteome</keyword>
<accession>A0ABV6H6M3</accession>
<dbReference type="RefSeq" id="WP_382362359.1">
    <property type="nucleotide sequence ID" value="NZ_JBHLWV010000016.1"/>
</dbReference>
<reference evidence="1 2" key="1">
    <citation type="submission" date="2024-09" db="EMBL/GenBank/DDBJ databases">
        <authorList>
            <person name="Sun Q."/>
            <person name="Mori K."/>
        </authorList>
    </citation>
    <scope>NUCLEOTIDE SEQUENCE [LARGE SCALE GENOMIC DNA]</scope>
    <source>
        <strain evidence="1 2">CCM 7957</strain>
    </source>
</reference>
<comment type="caution">
    <text evidence="1">The sequence shown here is derived from an EMBL/GenBank/DDBJ whole genome shotgun (WGS) entry which is preliminary data.</text>
</comment>
<sequence length="84" mass="9014">MPRSPHARAMTGFACRLPARNADGSLGYLDPSVPIYLIDDGIDPGTGGRRWRIPSDAFPPGAKIRVAPLPPGDVLINHLSERAQ</sequence>
<dbReference type="Proteomes" id="UP001589783">
    <property type="component" value="Unassembled WGS sequence"/>
</dbReference>
<evidence type="ECO:0000313" key="1">
    <source>
        <dbReference type="EMBL" id="MFC0314509.1"/>
    </source>
</evidence>
<gene>
    <name evidence="1" type="ORF">ACFFJD_06550</name>
</gene>
<name>A0ABV6H6M3_9ACTN</name>
<dbReference type="EMBL" id="JBHLWV010000016">
    <property type="protein sequence ID" value="MFC0314509.1"/>
    <property type="molecule type" value="Genomic_DNA"/>
</dbReference>
<evidence type="ECO:0000313" key="2">
    <source>
        <dbReference type="Proteomes" id="UP001589783"/>
    </source>
</evidence>
<protein>
    <submittedName>
        <fullName evidence="1">Uncharacterized protein</fullName>
    </submittedName>
</protein>